<sequence length="182" mass="19297">MLTRTPEIDAEVRRNLLFAGSMIAGGVLLFVALMIVAVGAPSREQALSVGMRLLGALSVPMALFAGLAYTLARPMECWPAFIRARRLPDLLGVDAASVSNPAMRGRMRSPGYWAAFARGLAAGLLFVLPWLGFMWAIRTTGFPTGLVGPAGMIVLFAAGTAARAWVVRRAAEEAPRVAIEAG</sequence>
<dbReference type="RefSeq" id="WP_277863832.1">
    <property type="nucleotide sequence ID" value="NZ_JARRAG010000002.1"/>
</dbReference>
<gene>
    <name evidence="2" type="ORF">PZE19_27645</name>
</gene>
<evidence type="ECO:0008006" key="4">
    <source>
        <dbReference type="Google" id="ProtNLM"/>
    </source>
</evidence>
<keyword evidence="1" id="KW-1133">Transmembrane helix</keyword>
<organism evidence="2 3">
    <name type="scientific">Paludisphaera mucosa</name>
    <dbReference type="NCBI Taxonomy" id="3030827"/>
    <lineage>
        <taxon>Bacteria</taxon>
        <taxon>Pseudomonadati</taxon>
        <taxon>Planctomycetota</taxon>
        <taxon>Planctomycetia</taxon>
        <taxon>Isosphaerales</taxon>
        <taxon>Isosphaeraceae</taxon>
        <taxon>Paludisphaera</taxon>
    </lineage>
</organism>
<keyword evidence="1" id="KW-0812">Transmembrane</keyword>
<name>A0ABT6FJ26_9BACT</name>
<keyword evidence="1" id="KW-0472">Membrane</keyword>
<dbReference type="Proteomes" id="UP001216907">
    <property type="component" value="Unassembled WGS sequence"/>
</dbReference>
<accession>A0ABT6FJ26</accession>
<evidence type="ECO:0000256" key="1">
    <source>
        <dbReference type="SAM" id="Phobius"/>
    </source>
</evidence>
<feature type="transmembrane region" description="Helical" evidence="1">
    <location>
        <begin position="16"/>
        <end position="40"/>
    </location>
</feature>
<reference evidence="2 3" key="1">
    <citation type="submission" date="2023-03" db="EMBL/GenBank/DDBJ databases">
        <title>Paludisphaera mucosa sp. nov. a novel planctomycete from northern fen.</title>
        <authorList>
            <person name="Ivanova A."/>
        </authorList>
    </citation>
    <scope>NUCLEOTIDE SEQUENCE [LARGE SCALE GENOMIC DNA]</scope>
    <source>
        <strain evidence="2 3">Pla2</strain>
    </source>
</reference>
<protein>
    <recommendedName>
        <fullName evidence="4">DUF2975 domain-containing protein</fullName>
    </recommendedName>
</protein>
<evidence type="ECO:0000313" key="2">
    <source>
        <dbReference type="EMBL" id="MDG3007554.1"/>
    </source>
</evidence>
<feature type="transmembrane region" description="Helical" evidence="1">
    <location>
        <begin position="112"/>
        <end position="133"/>
    </location>
</feature>
<dbReference type="EMBL" id="JARRAG010000002">
    <property type="protein sequence ID" value="MDG3007554.1"/>
    <property type="molecule type" value="Genomic_DNA"/>
</dbReference>
<keyword evidence="3" id="KW-1185">Reference proteome</keyword>
<comment type="caution">
    <text evidence="2">The sequence shown here is derived from an EMBL/GenBank/DDBJ whole genome shotgun (WGS) entry which is preliminary data.</text>
</comment>
<feature type="transmembrane region" description="Helical" evidence="1">
    <location>
        <begin position="145"/>
        <end position="166"/>
    </location>
</feature>
<evidence type="ECO:0000313" key="3">
    <source>
        <dbReference type="Proteomes" id="UP001216907"/>
    </source>
</evidence>
<feature type="transmembrane region" description="Helical" evidence="1">
    <location>
        <begin position="52"/>
        <end position="72"/>
    </location>
</feature>
<proteinExistence type="predicted"/>